<dbReference type="InterPro" id="IPR048339">
    <property type="entry name" value="Mediator_Med16_C"/>
</dbReference>
<comment type="subunit">
    <text evidence="9">Component of the Mediator complex.</text>
</comment>
<comment type="function">
    <text evidence="9">Component of the Mediator complex, a coactivator involved in the regulated transcription of nearly all RNA polymerase II-dependent genes. Mediator functions as a bridge to convey information from gene-specific regulatory proteins to the basal RNA polymerase II transcription machinery. Mediator is recruited to promoters by direct interactions with regulatory proteins and serves as a scaffold for the assembly of a functional preinitiation complex with RNA polymerase II and the general transcription factors.</text>
</comment>
<dbReference type="GO" id="GO:0045893">
    <property type="term" value="P:positive regulation of DNA-templated transcription"/>
    <property type="evidence" value="ECO:0007669"/>
    <property type="project" value="TreeGrafter"/>
</dbReference>
<dbReference type="Pfam" id="PF20719">
    <property type="entry name" value="Med16_C"/>
    <property type="match status" value="1"/>
</dbReference>
<dbReference type="PANTHER" id="PTHR13224:SF6">
    <property type="entry name" value="MEDIATOR OF RNA POLYMERASE II TRANSCRIPTION SUBUNIT 16"/>
    <property type="match status" value="1"/>
</dbReference>
<keyword evidence="7 9" id="KW-0539">Nucleus</keyword>
<reference evidence="13 14" key="1">
    <citation type="journal article" date="2014" name="PLoS ONE">
        <title>De novo Genome Assembly of the Fungal Plant Pathogen Pyrenophora semeniperda.</title>
        <authorList>
            <person name="Soliai M.M."/>
            <person name="Meyer S.E."/>
            <person name="Udall J.A."/>
            <person name="Elzinga D.E."/>
            <person name="Hermansen R.A."/>
            <person name="Bodily P.M."/>
            <person name="Hart A.A."/>
            <person name="Coleman C.E."/>
        </authorList>
    </citation>
    <scope>NUCLEOTIDE SEQUENCE [LARGE SCALE GENOMIC DNA]</scope>
    <source>
        <strain evidence="13 14">CCB06</strain>
        <tissue evidence="13">Mycelium</tissue>
    </source>
</reference>
<dbReference type="OrthoDB" id="4139168at2759"/>
<dbReference type="PANTHER" id="PTHR13224">
    <property type="entry name" value="THYROID HORMONE RECEPTOR-ASSOCIATED PROTEIN-RELATED"/>
    <property type="match status" value="1"/>
</dbReference>
<dbReference type="GO" id="GO:0016592">
    <property type="term" value="C:mediator complex"/>
    <property type="evidence" value="ECO:0007669"/>
    <property type="project" value="InterPro"/>
</dbReference>
<dbReference type="InterPro" id="IPR048338">
    <property type="entry name" value="Mediator_Med16"/>
</dbReference>
<organism evidence="13 14">
    <name type="scientific">Pyrenophora seminiperda CCB06</name>
    <dbReference type="NCBI Taxonomy" id="1302712"/>
    <lineage>
        <taxon>Eukaryota</taxon>
        <taxon>Fungi</taxon>
        <taxon>Dikarya</taxon>
        <taxon>Ascomycota</taxon>
        <taxon>Pezizomycotina</taxon>
        <taxon>Dothideomycetes</taxon>
        <taxon>Pleosporomycetidae</taxon>
        <taxon>Pleosporales</taxon>
        <taxon>Pleosporineae</taxon>
        <taxon>Pleosporaceae</taxon>
        <taxon>Pyrenophora</taxon>
    </lineage>
</organism>
<evidence type="ECO:0000256" key="10">
    <source>
        <dbReference type="SAM" id="MobiDB-lite"/>
    </source>
</evidence>
<proteinExistence type="inferred from homology"/>
<protein>
    <recommendedName>
        <fullName evidence="3 9">Mediator of RNA polymerase II transcription subunit 16</fullName>
    </recommendedName>
    <alternativeName>
        <fullName evidence="8 9">Mediator complex subunit 16</fullName>
    </alternativeName>
</protein>
<evidence type="ECO:0000256" key="4">
    <source>
        <dbReference type="ARBA" id="ARBA00023015"/>
    </source>
</evidence>
<evidence type="ECO:0000313" key="13">
    <source>
        <dbReference type="EMBL" id="RMZ69191.1"/>
    </source>
</evidence>
<dbReference type="SUPFAM" id="SSF69322">
    <property type="entry name" value="Tricorn protease domain 2"/>
    <property type="match status" value="1"/>
</dbReference>
<evidence type="ECO:0000256" key="7">
    <source>
        <dbReference type="ARBA" id="ARBA00023242"/>
    </source>
</evidence>
<name>A0A3M7M3V2_9PLEO</name>
<dbReference type="EMBL" id="KE747817">
    <property type="protein sequence ID" value="RMZ69191.1"/>
    <property type="molecule type" value="Genomic_DNA"/>
</dbReference>
<dbReference type="Pfam" id="PF11635">
    <property type="entry name" value="Med16_N"/>
    <property type="match status" value="1"/>
</dbReference>
<dbReference type="Proteomes" id="UP000265663">
    <property type="component" value="Unassembled WGS sequence"/>
</dbReference>
<dbReference type="AlphaFoldDB" id="A0A3M7M3V2"/>
<comment type="similarity">
    <text evidence="2 9">Belongs to the Mediator complex subunit 16 family.</text>
</comment>
<evidence type="ECO:0000256" key="3">
    <source>
        <dbReference type="ARBA" id="ARBA00019614"/>
    </source>
</evidence>
<dbReference type="InterPro" id="IPR021665">
    <property type="entry name" value="Mediator_Med16_N"/>
</dbReference>
<feature type="region of interest" description="Disordered" evidence="10">
    <location>
        <begin position="897"/>
        <end position="939"/>
    </location>
</feature>
<feature type="domain" description="Mediator complex subunit Med16 N-terminal" evidence="11">
    <location>
        <begin position="142"/>
        <end position="472"/>
    </location>
</feature>
<evidence type="ECO:0000256" key="2">
    <source>
        <dbReference type="ARBA" id="ARBA00006543"/>
    </source>
</evidence>
<gene>
    <name evidence="9" type="primary">MED16</name>
    <name evidence="13" type="ORF">GMOD_00003122</name>
</gene>
<keyword evidence="4 9" id="KW-0805">Transcription regulation</keyword>
<evidence type="ECO:0000313" key="14">
    <source>
        <dbReference type="Proteomes" id="UP000265663"/>
    </source>
</evidence>
<evidence type="ECO:0000256" key="9">
    <source>
        <dbReference type="RuleBase" id="RU364149"/>
    </source>
</evidence>
<evidence type="ECO:0000259" key="11">
    <source>
        <dbReference type="Pfam" id="PF11635"/>
    </source>
</evidence>
<evidence type="ECO:0000259" key="12">
    <source>
        <dbReference type="Pfam" id="PF20719"/>
    </source>
</evidence>
<evidence type="ECO:0000256" key="8">
    <source>
        <dbReference type="ARBA" id="ARBA00032015"/>
    </source>
</evidence>
<evidence type="ECO:0000256" key="5">
    <source>
        <dbReference type="ARBA" id="ARBA00023159"/>
    </source>
</evidence>
<comment type="subcellular location">
    <subcellularLocation>
        <location evidence="1 9">Nucleus</location>
    </subcellularLocation>
</comment>
<feature type="compositionally biased region" description="Polar residues" evidence="10">
    <location>
        <begin position="897"/>
        <end position="921"/>
    </location>
</feature>
<feature type="domain" description="Mediator complex subunit 16 C-terminal" evidence="12">
    <location>
        <begin position="839"/>
        <end position="982"/>
    </location>
</feature>
<keyword evidence="6 9" id="KW-0804">Transcription</keyword>
<evidence type="ECO:0000256" key="1">
    <source>
        <dbReference type="ARBA" id="ARBA00004123"/>
    </source>
</evidence>
<keyword evidence="5 9" id="KW-0010">Activator</keyword>
<accession>A0A3M7M3V2</accession>
<sequence length="999" mass="111605">MDSASYNMDVDDLFGDSEHVNITTINAMPPLKGLDGRIDELASSGCCQKISWSKNGCVAYISPDGYSVNLNIFSHDPETGKWDLGKVVPLDLPQGRDVFPLTHLSWSHLGNDLAIMDEAGRVMVFSCALALDRMQFSRADIAHPESELDDVVGMHWLAILPYSQKNLIAWSAAREENKWKWNIRQHLFNNAHHPVDGKASLIYLKRHGELKLRFQQNDNYWQEASAQLGPMLSTKEPFTHAAFASNNDNTLLLAAYDVKRRLYLYRVETIWNVPADKRSQNAGPFEKPTIQVSLIAMEDDCNPLVIANDDLNANMESTGTAAAQLTHLNFLPVTPQQDDVSLPTIQAIFCTPPNPISYDLNPQESRYSTVVKWEVHQEQKNQLHPSLDQVTSKKKSVSSVPARNTFLLKRQPDFVLHAVVLTFYPIWYDMLLAFCYSDGAIEFKKRSTMEGILPDDNTDTVTSLLQAGFIFQHSEPSLHVAFSPSHCIAVCMQLDGTTKLRSMEYSHGTLATDDEDPHHAAALAALTLQFASAANQYFSSDDIFAIVGPMSEKRKHEFVNHLFEGLQVNIDCGIDDNSTNQFILMGRSPFFVKNLSAMHLLGFEGGVNRTLSSKMAWMILNIKYITQIITAVFRLHGDPSKTNLRPEYVPPMIGTSRWTMHFMAYILNELFTLGRAVQDIPPTDLTRPVLEAKMHELNNPALLILLSAFPRSMMKMWAQPIQWVKRSAEAHAANPNTPNAPTPSPEAKKLFGPLLSAVTELPFEWRWFEVLISETQNHVRALYKQRNLSDAQRNALERDLITGKIPDVLFPAAKRLITDTLWGNTNTSNTGPQQQQQQQSASCLADKLDQAKLMFFDTTWLGLSPSKRATHWHATHVVDVCQKMIIRGTGTVTHPVLNTTGSTYNNRNRSDSMASTSNINTSAEERKRRAGAGGSGSGLLRQCTRCGACMEDVYPGLHGYTSHHAQWLIGVSKHCVCGNSWMLVEGKGKGKGEDGGKAR</sequence>
<keyword evidence="14" id="KW-1185">Reference proteome</keyword>
<evidence type="ECO:0000256" key="6">
    <source>
        <dbReference type="ARBA" id="ARBA00023163"/>
    </source>
</evidence>